<reference evidence="3" key="2">
    <citation type="journal article" date="2024" name="Plant">
        <title>Genomic evolution and insights into agronomic trait innovations of Sesamum species.</title>
        <authorList>
            <person name="Miao H."/>
            <person name="Wang L."/>
            <person name="Qu L."/>
            <person name="Liu H."/>
            <person name="Sun Y."/>
            <person name="Le M."/>
            <person name="Wang Q."/>
            <person name="Wei S."/>
            <person name="Zheng Y."/>
            <person name="Lin W."/>
            <person name="Duan Y."/>
            <person name="Cao H."/>
            <person name="Xiong S."/>
            <person name="Wang X."/>
            <person name="Wei L."/>
            <person name="Li C."/>
            <person name="Ma Q."/>
            <person name="Ju M."/>
            <person name="Zhao R."/>
            <person name="Li G."/>
            <person name="Mu C."/>
            <person name="Tian Q."/>
            <person name="Mei H."/>
            <person name="Zhang T."/>
            <person name="Gao T."/>
            <person name="Zhang H."/>
        </authorList>
    </citation>
    <scope>NUCLEOTIDE SEQUENCE</scope>
    <source>
        <strain evidence="3">KEN1</strain>
    </source>
</reference>
<dbReference type="PANTHER" id="PTHR33223:SF10">
    <property type="entry name" value="AMINOTRANSFERASE-LIKE PLANT MOBILE DOMAIN-CONTAINING PROTEIN"/>
    <property type="match status" value="1"/>
</dbReference>
<comment type="caution">
    <text evidence="3">The sequence shown here is derived from an EMBL/GenBank/DDBJ whole genome shotgun (WGS) entry which is preliminary data.</text>
</comment>
<proteinExistence type="predicted"/>
<dbReference type="EMBL" id="JACGWN010000002">
    <property type="protein sequence ID" value="KAL0457982.1"/>
    <property type="molecule type" value="Genomic_DNA"/>
</dbReference>
<evidence type="ECO:0000259" key="2">
    <source>
        <dbReference type="Pfam" id="PF03732"/>
    </source>
</evidence>
<reference evidence="3" key="1">
    <citation type="submission" date="2020-06" db="EMBL/GenBank/DDBJ databases">
        <authorList>
            <person name="Li T."/>
            <person name="Hu X."/>
            <person name="Zhang T."/>
            <person name="Song X."/>
            <person name="Zhang H."/>
            <person name="Dai N."/>
            <person name="Sheng W."/>
            <person name="Hou X."/>
            <person name="Wei L."/>
        </authorList>
    </citation>
    <scope>NUCLEOTIDE SEQUENCE</scope>
    <source>
        <strain evidence="3">KEN1</strain>
        <tissue evidence="3">Leaf</tissue>
    </source>
</reference>
<evidence type="ECO:0000313" key="3">
    <source>
        <dbReference type="EMBL" id="KAL0457982.1"/>
    </source>
</evidence>
<feature type="compositionally biased region" description="Polar residues" evidence="1">
    <location>
        <begin position="9"/>
        <end position="21"/>
    </location>
</feature>
<gene>
    <name evidence="3" type="ORF">Slati_0425400</name>
</gene>
<feature type="domain" description="Retrotransposon gag" evidence="2">
    <location>
        <begin position="142"/>
        <end position="232"/>
    </location>
</feature>
<evidence type="ECO:0000256" key="1">
    <source>
        <dbReference type="SAM" id="MobiDB-lite"/>
    </source>
</evidence>
<organism evidence="3">
    <name type="scientific">Sesamum latifolium</name>
    <dbReference type="NCBI Taxonomy" id="2727402"/>
    <lineage>
        <taxon>Eukaryota</taxon>
        <taxon>Viridiplantae</taxon>
        <taxon>Streptophyta</taxon>
        <taxon>Embryophyta</taxon>
        <taxon>Tracheophyta</taxon>
        <taxon>Spermatophyta</taxon>
        <taxon>Magnoliopsida</taxon>
        <taxon>eudicotyledons</taxon>
        <taxon>Gunneridae</taxon>
        <taxon>Pentapetalae</taxon>
        <taxon>asterids</taxon>
        <taxon>lamiids</taxon>
        <taxon>Lamiales</taxon>
        <taxon>Pedaliaceae</taxon>
        <taxon>Sesamum</taxon>
    </lineage>
</organism>
<sequence>MDTVDSAVHRSQTSGMGPSSQAERRGTPASHGTGEPTYGIQQDISLPEFEIKETEGSTPTYTLQSLEREVMKLRQQVNKETLPTERGVPFDEHIMEEELPTHFRAPAHLSVYDGSADPSEHICKFENAAVLHRYADKIKCCVFLTTLTGSAQHWFDQLPAGSIRSFAEFSSLFLHQFASSRKYKKSAIILFGVKQDERETLRTYVQRFHTAVLEIPAPHQEVLISAFTQGLRGGPLFDSLAKRPAVDFLDVLVRTEKVHELGGCPINNKEWER</sequence>
<dbReference type="PANTHER" id="PTHR33223">
    <property type="entry name" value="CCHC-TYPE DOMAIN-CONTAINING PROTEIN"/>
    <property type="match status" value="1"/>
</dbReference>
<dbReference type="InterPro" id="IPR005162">
    <property type="entry name" value="Retrotrans_gag_dom"/>
</dbReference>
<feature type="region of interest" description="Disordered" evidence="1">
    <location>
        <begin position="1"/>
        <end position="40"/>
    </location>
</feature>
<accession>A0AAW2XYE2</accession>
<name>A0AAW2XYE2_9LAMI</name>
<dbReference type="AlphaFoldDB" id="A0AAW2XYE2"/>
<dbReference type="Pfam" id="PF03732">
    <property type="entry name" value="Retrotrans_gag"/>
    <property type="match status" value="1"/>
</dbReference>
<protein>
    <recommendedName>
        <fullName evidence="2">Retrotransposon gag domain-containing protein</fullName>
    </recommendedName>
</protein>